<dbReference type="Proteomes" id="UP001500984">
    <property type="component" value="Unassembled WGS sequence"/>
</dbReference>
<sequence length="544" mass="56687">MTAPVQSTWVTGGAGGTRAQLESLRSAAGEIDDAAELLESVLGDLVRAALDPAALALGLAPVTGLRAEAACARFHVSAAGADLGLRALAAGVRTSADAYEAAETVVTRTFEMAVGAAATVLGQATRALLLSPAGVLLVAGTAGAFALGREAGSAAWSGARDVGLVDAIDAAFGIDTEALAEHGVETVTGWAAEAADTAQTQAARWAGDNPAAVEAAVEHALPGFVAGLLGHPPGASHLPVHTELLPQDSQTLTGLLLVGLSRWGLFGDQPLRPWHTPAPVDVRELAEDAAATPHHASAPAGVAALWQRQWARSRGLDNGQVRVEQIRAGGGASRWIVYVPATTSGALRPGHATSDMTSNLEAASGRRSSQHTTVREAMRRAGVPRGEQVMMVGYSQGGIIAASLLEDQEFREEYDVSALLTVGSPVGDFDLPAEVDALSVEHRQDLVPLLDGAANPDRAEWTTVRVDLDETMQRERMEEAGRSQAEIDARMAAPLHAHGGELYAATLEDLEAGGEPALRGWQERNAGFFSGELESTRDFEGRRR</sequence>
<comment type="caution">
    <text evidence="2">The sequence shown here is derived from an EMBL/GenBank/DDBJ whole genome shotgun (WGS) entry which is preliminary data.</text>
</comment>
<protein>
    <recommendedName>
        <fullName evidence="4">Alpha/beta hydrolase</fullName>
    </recommendedName>
</protein>
<organism evidence="2 3">
    <name type="scientific">Brevibacterium salitolerans</name>
    <dbReference type="NCBI Taxonomy" id="1403566"/>
    <lineage>
        <taxon>Bacteria</taxon>
        <taxon>Bacillati</taxon>
        <taxon>Actinomycetota</taxon>
        <taxon>Actinomycetes</taxon>
        <taxon>Micrococcales</taxon>
        <taxon>Brevibacteriaceae</taxon>
        <taxon>Brevibacterium</taxon>
    </lineage>
</organism>
<feature type="region of interest" description="Disordered" evidence="1">
    <location>
        <begin position="349"/>
        <end position="371"/>
    </location>
</feature>
<dbReference type="RefSeq" id="WP_291791775.1">
    <property type="nucleotide sequence ID" value="NZ_BAAAPZ010000012.1"/>
</dbReference>
<evidence type="ECO:0000313" key="3">
    <source>
        <dbReference type="Proteomes" id="UP001500984"/>
    </source>
</evidence>
<evidence type="ECO:0000256" key="1">
    <source>
        <dbReference type="SAM" id="MobiDB-lite"/>
    </source>
</evidence>
<dbReference type="InterPro" id="IPR029058">
    <property type="entry name" value="AB_hydrolase_fold"/>
</dbReference>
<proteinExistence type="predicted"/>
<dbReference type="SUPFAM" id="SSF53474">
    <property type="entry name" value="alpha/beta-Hydrolases"/>
    <property type="match status" value="1"/>
</dbReference>
<evidence type="ECO:0008006" key="4">
    <source>
        <dbReference type="Google" id="ProtNLM"/>
    </source>
</evidence>
<keyword evidence="3" id="KW-1185">Reference proteome</keyword>
<dbReference type="EMBL" id="BAAAPZ010000012">
    <property type="protein sequence ID" value="GAA2102215.1"/>
    <property type="molecule type" value="Genomic_DNA"/>
</dbReference>
<evidence type="ECO:0000313" key="2">
    <source>
        <dbReference type="EMBL" id="GAA2102215.1"/>
    </source>
</evidence>
<name>A0ABN2X143_9MICO</name>
<reference evidence="2 3" key="1">
    <citation type="journal article" date="2019" name="Int. J. Syst. Evol. Microbiol.">
        <title>The Global Catalogue of Microorganisms (GCM) 10K type strain sequencing project: providing services to taxonomists for standard genome sequencing and annotation.</title>
        <authorList>
            <consortium name="The Broad Institute Genomics Platform"/>
            <consortium name="The Broad Institute Genome Sequencing Center for Infectious Disease"/>
            <person name="Wu L."/>
            <person name="Ma J."/>
        </authorList>
    </citation>
    <scope>NUCLEOTIDE SEQUENCE [LARGE SCALE GENOMIC DNA]</scope>
    <source>
        <strain evidence="2 3">JCM 15900</strain>
    </source>
</reference>
<feature type="compositionally biased region" description="Polar residues" evidence="1">
    <location>
        <begin position="354"/>
        <end position="371"/>
    </location>
</feature>
<dbReference type="Gene3D" id="3.40.50.1820">
    <property type="entry name" value="alpha/beta hydrolase"/>
    <property type="match status" value="1"/>
</dbReference>
<gene>
    <name evidence="2" type="ORF">GCM10009823_25530</name>
</gene>
<accession>A0ABN2X143</accession>